<reference evidence="2" key="1">
    <citation type="journal article" date="2023" name="Mol. Phylogenet. Evol.">
        <title>Genome-scale phylogeny and comparative genomics of the fungal order Sordariales.</title>
        <authorList>
            <person name="Hensen N."/>
            <person name="Bonometti L."/>
            <person name="Westerberg I."/>
            <person name="Brannstrom I.O."/>
            <person name="Guillou S."/>
            <person name="Cros-Aarteil S."/>
            <person name="Calhoun S."/>
            <person name="Haridas S."/>
            <person name="Kuo A."/>
            <person name="Mondo S."/>
            <person name="Pangilinan J."/>
            <person name="Riley R."/>
            <person name="LaButti K."/>
            <person name="Andreopoulos B."/>
            <person name="Lipzen A."/>
            <person name="Chen C."/>
            <person name="Yan M."/>
            <person name="Daum C."/>
            <person name="Ng V."/>
            <person name="Clum A."/>
            <person name="Steindorff A."/>
            <person name="Ohm R.A."/>
            <person name="Martin F."/>
            <person name="Silar P."/>
            <person name="Natvig D.O."/>
            <person name="Lalanne C."/>
            <person name="Gautier V."/>
            <person name="Ament-Velasquez S.L."/>
            <person name="Kruys A."/>
            <person name="Hutchinson M.I."/>
            <person name="Powell A.J."/>
            <person name="Barry K."/>
            <person name="Miller A.N."/>
            <person name="Grigoriev I.V."/>
            <person name="Debuchy R."/>
            <person name="Gladieux P."/>
            <person name="Hiltunen Thoren M."/>
            <person name="Johannesson H."/>
        </authorList>
    </citation>
    <scope>NUCLEOTIDE SEQUENCE</scope>
    <source>
        <strain evidence="2">CBS 560.94</strain>
    </source>
</reference>
<comment type="caution">
    <text evidence="2">The sequence shown here is derived from an EMBL/GenBank/DDBJ whole genome shotgun (WGS) entry which is preliminary data.</text>
</comment>
<dbReference type="Proteomes" id="UP001278500">
    <property type="component" value="Unassembled WGS sequence"/>
</dbReference>
<evidence type="ECO:0000313" key="3">
    <source>
        <dbReference type="Proteomes" id="UP001278500"/>
    </source>
</evidence>
<evidence type="ECO:0000313" key="2">
    <source>
        <dbReference type="EMBL" id="KAK3345137.1"/>
    </source>
</evidence>
<keyword evidence="3" id="KW-1185">Reference proteome</keyword>
<dbReference type="GeneID" id="87863972"/>
<dbReference type="AlphaFoldDB" id="A0AAE0JEY9"/>
<evidence type="ECO:0000256" key="1">
    <source>
        <dbReference type="SAM" id="SignalP"/>
    </source>
</evidence>
<organism evidence="2 3">
    <name type="scientific">Neurospora tetraspora</name>
    <dbReference type="NCBI Taxonomy" id="94610"/>
    <lineage>
        <taxon>Eukaryota</taxon>
        <taxon>Fungi</taxon>
        <taxon>Dikarya</taxon>
        <taxon>Ascomycota</taxon>
        <taxon>Pezizomycotina</taxon>
        <taxon>Sordariomycetes</taxon>
        <taxon>Sordariomycetidae</taxon>
        <taxon>Sordariales</taxon>
        <taxon>Sordariaceae</taxon>
        <taxon>Neurospora</taxon>
    </lineage>
</organism>
<feature type="signal peptide" evidence="1">
    <location>
        <begin position="1"/>
        <end position="25"/>
    </location>
</feature>
<proteinExistence type="predicted"/>
<accession>A0AAE0JEY9</accession>
<evidence type="ECO:0008006" key="4">
    <source>
        <dbReference type="Google" id="ProtNLM"/>
    </source>
</evidence>
<keyword evidence="1" id="KW-0732">Signal</keyword>
<gene>
    <name evidence="2" type="ORF">B0H65DRAFT_465634</name>
</gene>
<dbReference type="EMBL" id="JAUEPP010000004">
    <property type="protein sequence ID" value="KAK3345137.1"/>
    <property type="molecule type" value="Genomic_DNA"/>
</dbReference>
<name>A0AAE0JEY9_9PEZI</name>
<dbReference type="RefSeq" id="XP_062681750.1">
    <property type="nucleotide sequence ID" value="XM_062826818.1"/>
</dbReference>
<reference evidence="2" key="2">
    <citation type="submission" date="2023-06" db="EMBL/GenBank/DDBJ databases">
        <authorList>
            <consortium name="Lawrence Berkeley National Laboratory"/>
            <person name="Haridas S."/>
            <person name="Hensen N."/>
            <person name="Bonometti L."/>
            <person name="Westerberg I."/>
            <person name="Brannstrom I.O."/>
            <person name="Guillou S."/>
            <person name="Cros-Aarteil S."/>
            <person name="Calhoun S."/>
            <person name="Kuo A."/>
            <person name="Mondo S."/>
            <person name="Pangilinan J."/>
            <person name="Riley R."/>
            <person name="Labutti K."/>
            <person name="Andreopoulos B."/>
            <person name="Lipzen A."/>
            <person name="Chen C."/>
            <person name="Yanf M."/>
            <person name="Daum C."/>
            <person name="Ng V."/>
            <person name="Clum A."/>
            <person name="Steindorff A."/>
            <person name="Ohm R."/>
            <person name="Martin F."/>
            <person name="Silar P."/>
            <person name="Natvig D."/>
            <person name="Lalanne C."/>
            <person name="Gautier V."/>
            <person name="Ament-Velasquez S.L."/>
            <person name="Kruys A."/>
            <person name="Hutchinson M.I."/>
            <person name="Powell A.J."/>
            <person name="Barry K."/>
            <person name="Miller A.N."/>
            <person name="Grigoriev I.V."/>
            <person name="Debuchy R."/>
            <person name="Gladieux P."/>
            <person name="Thoren M.H."/>
            <person name="Johannesson H."/>
        </authorList>
    </citation>
    <scope>NUCLEOTIDE SEQUENCE</scope>
    <source>
        <strain evidence="2">CBS 560.94</strain>
    </source>
</reference>
<sequence length="83" mass="9644">MCQHQTSTKFRLFFGLFLFPPPTCPSLLFTKTDDTSRQLSKDRLIFHSLPCLLHIIHIIHVYPTHHSQIGHPGSTYIQFRSLP</sequence>
<feature type="chain" id="PRO_5041941261" description="Secreted protein" evidence="1">
    <location>
        <begin position="26"/>
        <end position="83"/>
    </location>
</feature>
<protein>
    <recommendedName>
        <fullName evidence="4">Secreted protein</fullName>
    </recommendedName>
</protein>